<dbReference type="PANTHER" id="PTHR43409">
    <property type="entry name" value="ANAEROBIC MAGNESIUM-PROTOPORPHYRIN IX MONOMETHYL ESTER CYCLASE-RELATED"/>
    <property type="match status" value="1"/>
</dbReference>
<dbReference type="InterPro" id="IPR058240">
    <property type="entry name" value="rSAM_sf"/>
</dbReference>
<dbReference type="SMART" id="SM00729">
    <property type="entry name" value="Elp3"/>
    <property type="match status" value="1"/>
</dbReference>
<dbReference type="EMBL" id="PRLD01000001">
    <property type="protein sequence ID" value="RAW60933.1"/>
    <property type="molecule type" value="Genomic_DNA"/>
</dbReference>
<keyword evidence="5" id="KW-0411">Iron-sulfur</keyword>
<comment type="caution">
    <text evidence="8">The sequence shown here is derived from an EMBL/GenBank/DDBJ whole genome shotgun (WGS) entry which is preliminary data.</text>
</comment>
<keyword evidence="4" id="KW-0408">Iron</keyword>
<evidence type="ECO:0000259" key="6">
    <source>
        <dbReference type="PROSITE" id="PS51918"/>
    </source>
</evidence>
<reference evidence="7 10" key="2">
    <citation type="journal article" date="2019" name="Nat. Med.">
        <title>A library of human gut bacterial isolates paired with longitudinal multiomics data enables mechanistic microbiome research.</title>
        <authorList>
            <person name="Poyet M."/>
            <person name="Groussin M."/>
            <person name="Gibbons S.M."/>
            <person name="Avila-Pacheco J."/>
            <person name="Jiang X."/>
            <person name="Kearney S.M."/>
            <person name="Perrotta A.R."/>
            <person name="Berdy B."/>
            <person name="Zhao S."/>
            <person name="Lieberman T.D."/>
            <person name="Swanson P.K."/>
            <person name="Smith M."/>
            <person name="Roesemann S."/>
            <person name="Alexander J.E."/>
            <person name="Rich S.A."/>
            <person name="Livny J."/>
            <person name="Vlamakis H."/>
            <person name="Clish C."/>
            <person name="Bullock K."/>
            <person name="Deik A."/>
            <person name="Scott J."/>
            <person name="Pierce K.A."/>
            <person name="Xavier R.J."/>
            <person name="Alm E.J."/>
        </authorList>
    </citation>
    <scope>NUCLEOTIDE SEQUENCE [LARGE SCALE GENOMIC DNA]</scope>
    <source>
        <strain evidence="7 10">BIOML-B1</strain>
    </source>
</reference>
<dbReference type="RefSeq" id="WP_112090124.1">
    <property type="nucleotide sequence ID" value="NZ_PRLD01000001.1"/>
</dbReference>
<comment type="cofactor">
    <cofactor evidence="1">
        <name>[4Fe-4S] cluster</name>
        <dbReference type="ChEBI" id="CHEBI:49883"/>
    </cofactor>
</comment>
<evidence type="ECO:0000256" key="3">
    <source>
        <dbReference type="ARBA" id="ARBA00022723"/>
    </source>
</evidence>
<evidence type="ECO:0000256" key="5">
    <source>
        <dbReference type="ARBA" id="ARBA00023014"/>
    </source>
</evidence>
<organism evidence="8 9">
    <name type="scientific">Faecalibacterium prausnitzii</name>
    <dbReference type="NCBI Taxonomy" id="853"/>
    <lineage>
        <taxon>Bacteria</taxon>
        <taxon>Bacillati</taxon>
        <taxon>Bacillota</taxon>
        <taxon>Clostridia</taxon>
        <taxon>Eubacteriales</taxon>
        <taxon>Oscillospiraceae</taxon>
        <taxon>Faecalibacterium</taxon>
    </lineage>
</organism>
<name>A0A329UIR2_9FIRM</name>
<keyword evidence="3" id="KW-0479">Metal-binding</keyword>
<dbReference type="AlphaFoldDB" id="A0A329UIR2"/>
<dbReference type="InterPro" id="IPR051198">
    <property type="entry name" value="BchE-like"/>
</dbReference>
<feature type="domain" description="Radical SAM core" evidence="6">
    <location>
        <begin position="12"/>
        <end position="248"/>
    </location>
</feature>
<reference evidence="8 9" key="1">
    <citation type="submission" date="2018-02" db="EMBL/GenBank/DDBJ databases">
        <title>Complete genome sequencing of Faecalibacterium prausnitzii strains isolated from the human gut.</title>
        <authorList>
            <person name="Fitzgerald B.C."/>
            <person name="Shkoporov A.N."/>
            <person name="Ross P.R."/>
            <person name="Hill C."/>
        </authorList>
    </citation>
    <scope>NUCLEOTIDE SEQUENCE [LARGE SCALE GENOMIC DNA]</scope>
    <source>
        <strain evidence="8 9">APC923/51-1</strain>
    </source>
</reference>
<dbReference type="SFLD" id="SFLDG01082">
    <property type="entry name" value="B12-binding_domain_containing"/>
    <property type="match status" value="1"/>
</dbReference>
<keyword evidence="2" id="KW-0949">S-adenosyl-L-methionine</keyword>
<evidence type="ECO:0000313" key="8">
    <source>
        <dbReference type="EMBL" id="RAW60933.1"/>
    </source>
</evidence>
<proteinExistence type="predicted"/>
<dbReference type="SFLD" id="SFLDG01095">
    <property type="entry name" value="Uncharacterised_Radical_SAM_Su"/>
    <property type="match status" value="1"/>
</dbReference>
<evidence type="ECO:0000313" key="9">
    <source>
        <dbReference type="Proteomes" id="UP000251281"/>
    </source>
</evidence>
<dbReference type="Proteomes" id="UP000251281">
    <property type="component" value="Unassembled WGS sequence"/>
</dbReference>
<sequence>MKDIEIGPIRPPSESNSLLIRVTRGCHWNKCYFCGLYKSMQFSMRPIDETIEDIRQQAQFYQGKKINSCFLQDGDALVLKTDYLLRILDAINQYFPDIQYITSYARADSITRKTPAELKILRQAGLNHLYCGMETGSAQILRLINKGFDSDTVVRSGCMAKDADMILSEFILLGIGGKELSEENAIQTAKALNVIQPDFIRVHATGIKPESKLGEFVRDGSFTLQSEEEIVIEQKMFLQQLQAMDSYYVNEHIINLLLEVRGNLRTEKQEMLSAIDRFLSLSPDEKLLFTIGRRLNIFFLLDDLKKPELHKKAEESLKNILGKSPDVDFVALCNYIRQSQI</sequence>
<dbReference type="PANTHER" id="PTHR43409:SF4">
    <property type="entry name" value="RADICAL SAM SUPERFAMILY PROTEIN"/>
    <property type="match status" value="1"/>
</dbReference>
<protein>
    <submittedName>
        <fullName evidence="8">Radical SAM protein</fullName>
    </submittedName>
</protein>
<dbReference type="Gene3D" id="3.20.20.70">
    <property type="entry name" value="Aldolase class I"/>
    <property type="match status" value="1"/>
</dbReference>
<dbReference type="CDD" id="cd01335">
    <property type="entry name" value="Radical_SAM"/>
    <property type="match status" value="1"/>
</dbReference>
<dbReference type="Pfam" id="PF04055">
    <property type="entry name" value="Radical_SAM"/>
    <property type="match status" value="1"/>
</dbReference>
<dbReference type="SUPFAM" id="SSF102114">
    <property type="entry name" value="Radical SAM enzymes"/>
    <property type="match status" value="1"/>
</dbReference>
<dbReference type="SFLD" id="SFLDS00029">
    <property type="entry name" value="Radical_SAM"/>
    <property type="match status" value="1"/>
</dbReference>
<dbReference type="PROSITE" id="PS51918">
    <property type="entry name" value="RADICAL_SAM"/>
    <property type="match status" value="1"/>
</dbReference>
<dbReference type="InterPro" id="IPR006638">
    <property type="entry name" value="Elp3/MiaA/NifB-like_rSAM"/>
</dbReference>
<evidence type="ECO:0000256" key="4">
    <source>
        <dbReference type="ARBA" id="ARBA00023004"/>
    </source>
</evidence>
<dbReference type="EMBL" id="WKQM01000003">
    <property type="protein sequence ID" value="MSC50849.1"/>
    <property type="molecule type" value="Genomic_DNA"/>
</dbReference>
<dbReference type="InterPro" id="IPR013785">
    <property type="entry name" value="Aldolase_TIM"/>
</dbReference>
<dbReference type="Proteomes" id="UP000462091">
    <property type="component" value="Unassembled WGS sequence"/>
</dbReference>
<evidence type="ECO:0000313" key="7">
    <source>
        <dbReference type="EMBL" id="MSC50849.1"/>
    </source>
</evidence>
<evidence type="ECO:0000256" key="2">
    <source>
        <dbReference type="ARBA" id="ARBA00022691"/>
    </source>
</evidence>
<evidence type="ECO:0000313" key="10">
    <source>
        <dbReference type="Proteomes" id="UP000462091"/>
    </source>
</evidence>
<evidence type="ECO:0000256" key="1">
    <source>
        <dbReference type="ARBA" id="ARBA00001966"/>
    </source>
</evidence>
<dbReference type="InterPro" id="IPR007197">
    <property type="entry name" value="rSAM"/>
</dbReference>
<dbReference type="GO" id="GO:0046872">
    <property type="term" value="F:metal ion binding"/>
    <property type="evidence" value="ECO:0007669"/>
    <property type="project" value="UniProtKB-KW"/>
</dbReference>
<dbReference type="GO" id="GO:0003824">
    <property type="term" value="F:catalytic activity"/>
    <property type="evidence" value="ECO:0007669"/>
    <property type="project" value="InterPro"/>
</dbReference>
<accession>A0A329UIR2</accession>
<gene>
    <name evidence="8" type="ORF">C4N24_02170</name>
    <name evidence="7" type="ORF">GKE10_02775</name>
</gene>
<dbReference type="GO" id="GO:0051536">
    <property type="term" value="F:iron-sulfur cluster binding"/>
    <property type="evidence" value="ECO:0007669"/>
    <property type="project" value="UniProtKB-KW"/>
</dbReference>